<gene>
    <name evidence="1" type="ORF">COMA2_90171</name>
</gene>
<dbReference type="EMBL" id="CZPZ01000036">
    <property type="protein sequence ID" value="CUS39992.1"/>
    <property type="molecule type" value="Genomic_DNA"/>
</dbReference>
<proteinExistence type="predicted"/>
<dbReference type="STRING" id="1742973.COMA2_90171"/>
<evidence type="ECO:0000313" key="1">
    <source>
        <dbReference type="EMBL" id="CUS39992.1"/>
    </source>
</evidence>
<protein>
    <submittedName>
        <fullName evidence="1">Uncharacterized protein</fullName>
    </submittedName>
</protein>
<dbReference type="Proteomes" id="UP000198736">
    <property type="component" value="Unassembled WGS sequence"/>
</dbReference>
<organism evidence="1 2">
    <name type="scientific">Candidatus Nitrospira nitrificans</name>
    <dbReference type="NCBI Taxonomy" id="1742973"/>
    <lineage>
        <taxon>Bacteria</taxon>
        <taxon>Pseudomonadati</taxon>
        <taxon>Nitrospirota</taxon>
        <taxon>Nitrospiria</taxon>
        <taxon>Nitrospirales</taxon>
        <taxon>Nitrospiraceae</taxon>
        <taxon>Nitrospira</taxon>
    </lineage>
</organism>
<reference evidence="2" key="1">
    <citation type="submission" date="2015-10" db="EMBL/GenBank/DDBJ databases">
        <authorList>
            <person name="Luecker S."/>
            <person name="Luecker S."/>
        </authorList>
    </citation>
    <scope>NUCLEOTIDE SEQUENCE [LARGE SCALE GENOMIC DNA]</scope>
</reference>
<keyword evidence="2" id="KW-1185">Reference proteome</keyword>
<sequence length="56" mass="6287">MNDAAGTVTQVLSVVDRTLTIYESAYRVLGSARPSECSWWKSEARQLYHMSIAHVT</sequence>
<dbReference type="AlphaFoldDB" id="A0A0S4LTY6"/>
<name>A0A0S4LTY6_9BACT</name>
<accession>A0A0S4LTY6</accession>
<evidence type="ECO:0000313" key="2">
    <source>
        <dbReference type="Proteomes" id="UP000198736"/>
    </source>
</evidence>
<dbReference type="RefSeq" id="WP_175304745.1">
    <property type="nucleotide sequence ID" value="NZ_CZPZ01000036.1"/>
</dbReference>